<evidence type="ECO:0000313" key="1">
    <source>
        <dbReference type="EMBL" id="ADV56591.1"/>
    </source>
</evidence>
<dbReference type="HOGENOM" id="CLU_141049_0_0_6"/>
<dbReference type="Proteomes" id="UP000008209">
    <property type="component" value="Chromosome"/>
</dbReference>
<gene>
    <name evidence="1" type="ordered locus">Sput200_4246</name>
</gene>
<organism evidence="1 2">
    <name type="scientific">Shewanella putrefaciens (strain 200)</name>
    <dbReference type="NCBI Taxonomy" id="399804"/>
    <lineage>
        <taxon>Bacteria</taxon>
        <taxon>Pseudomonadati</taxon>
        <taxon>Pseudomonadota</taxon>
        <taxon>Gammaproteobacteria</taxon>
        <taxon>Alteromonadales</taxon>
        <taxon>Shewanellaceae</taxon>
        <taxon>Shewanella</taxon>
    </lineage>
</organism>
<dbReference type="KEGG" id="shp:Sput200_4246"/>
<accession>E6XKW1</accession>
<protein>
    <submittedName>
        <fullName evidence="1">Uncharacterized protein</fullName>
    </submittedName>
</protein>
<dbReference type="EMBL" id="CP002457">
    <property type="protein sequence ID" value="ADV56591.1"/>
    <property type="molecule type" value="Genomic_DNA"/>
</dbReference>
<name>E6XKW1_SHEP2</name>
<sequence length="146" mass="16841">MTFLSSLNQQWEKSYLGYALKIKFMNYSQINQFFTGATKLTTVTCTMAALVYNEGTPEWLPKKINHENLSDEQVLNCLLICCQLLFIKAVEGNELSQCERLIFTLSNIWVNNFSPKNTYIGNLINKICHQLDAITFETRLENKSIK</sequence>
<reference evidence="1 2" key="1">
    <citation type="submission" date="2011-01" db="EMBL/GenBank/DDBJ databases">
        <title>Complete sequence of Shewanella putrefaciens 200.</title>
        <authorList>
            <consortium name="US DOE Joint Genome Institute"/>
            <person name="Lucas S."/>
            <person name="Copeland A."/>
            <person name="Lapidus A."/>
            <person name="Cheng J.-F."/>
            <person name="Bruce D."/>
            <person name="Goodwin L."/>
            <person name="Pitluck S."/>
            <person name="Munk A.C."/>
            <person name="Detter J.C."/>
            <person name="Han C."/>
            <person name="Tapia R."/>
            <person name="Land M."/>
            <person name="Hauser L."/>
            <person name="Chang Y.-J."/>
            <person name="Jeffries C."/>
            <person name="Kyrpides N."/>
            <person name="Ivanova N."/>
            <person name="Mikhailova N."/>
            <person name="Kolker E."/>
            <person name="Lawrence C."/>
            <person name="McCue L.A."/>
            <person name="DiChristina T."/>
            <person name="Nealson K."/>
            <person name="Fredrickson J.K."/>
            <person name="Woyke T."/>
        </authorList>
    </citation>
    <scope>NUCLEOTIDE SEQUENCE [LARGE SCALE GENOMIC DNA]</scope>
    <source>
        <strain evidence="1 2">200</strain>
    </source>
</reference>
<evidence type="ECO:0000313" key="2">
    <source>
        <dbReference type="Proteomes" id="UP000008209"/>
    </source>
</evidence>
<proteinExistence type="predicted"/>
<dbReference type="OrthoDB" id="6262748at2"/>
<dbReference type="AlphaFoldDB" id="E6XKW1"/>